<dbReference type="RefSeq" id="WP_195895802.1">
    <property type="nucleotide sequence ID" value="NZ_JADOGI010000034.1"/>
</dbReference>
<keyword evidence="3" id="KW-1185">Reference proteome</keyword>
<evidence type="ECO:0000313" key="3">
    <source>
        <dbReference type="Proteomes" id="UP000605361"/>
    </source>
</evidence>
<dbReference type="Proteomes" id="UP000605361">
    <property type="component" value="Unassembled WGS sequence"/>
</dbReference>
<comment type="caution">
    <text evidence="2">The sequence shown here is derived from an EMBL/GenBank/DDBJ whole genome shotgun (WGS) entry which is preliminary data.</text>
</comment>
<organism evidence="2 3">
    <name type="scientific">Nonomuraea cypriaca</name>
    <dbReference type="NCBI Taxonomy" id="1187855"/>
    <lineage>
        <taxon>Bacteria</taxon>
        <taxon>Bacillati</taxon>
        <taxon>Actinomycetota</taxon>
        <taxon>Actinomycetes</taxon>
        <taxon>Streptosporangiales</taxon>
        <taxon>Streptosporangiaceae</taxon>
        <taxon>Nonomuraea</taxon>
    </lineage>
</organism>
<keyword evidence="1" id="KW-0732">Signal</keyword>
<feature type="chain" id="PRO_5037273356" description="Twin-arginine translocation signal domain-containing protein" evidence="1">
    <location>
        <begin position="33"/>
        <end position="406"/>
    </location>
</feature>
<dbReference type="PROSITE" id="PS51318">
    <property type="entry name" value="TAT"/>
    <property type="match status" value="1"/>
</dbReference>
<dbReference type="InterPro" id="IPR006311">
    <property type="entry name" value="TAT_signal"/>
</dbReference>
<sequence length="406" mass="45042">MTERPPLTRRSFLTAAAAAALTPTLISTPAFAMREPYPFPVRPGTPEWARLKTREARIRATQLPDGMAAAMTTDDLVSTVLDYPLLSEALAFNSVQRGFETVAARFNGFSELLRRRDAGPALLSRYAALDVHVPTSADLLAAGTHVVDVWRLETLLAQPEVLGTLSAGETASALRTAHQTYAVKQAEQAYGPAGLEPTATLLGRALATREGWTWNHLPLLSDGIAPTTAEASAVVRAVEQHFAEPGKTHRVRTPNTTMDHLSTVYTARGTPVTVSVHTIELSAALIAKYNGEADFFYIDATRETDATRTYNCHAYAWYSTSPFGNVWMNDPGDNTYWLDGTYRQWFSPETYRNSMRWSWVHGDHSGVEVDATGVIVSKWGQWGRMRHAWHDSPYVDSVTYKYYRNQ</sequence>
<accession>A0A931EWL0</accession>
<name>A0A931EWL0_9ACTN</name>
<evidence type="ECO:0000256" key="1">
    <source>
        <dbReference type="SAM" id="SignalP"/>
    </source>
</evidence>
<reference evidence="2" key="1">
    <citation type="submission" date="2020-11" db="EMBL/GenBank/DDBJ databases">
        <title>Whole-genome analyses of Nonomuraea sp. K274.</title>
        <authorList>
            <person name="Veyisoglu A."/>
        </authorList>
    </citation>
    <scope>NUCLEOTIDE SEQUENCE</scope>
    <source>
        <strain evidence="2">K274</strain>
    </source>
</reference>
<evidence type="ECO:0008006" key="4">
    <source>
        <dbReference type="Google" id="ProtNLM"/>
    </source>
</evidence>
<protein>
    <recommendedName>
        <fullName evidence="4">Twin-arginine translocation signal domain-containing protein</fullName>
    </recommendedName>
</protein>
<dbReference type="AlphaFoldDB" id="A0A931EWL0"/>
<gene>
    <name evidence="2" type="ORF">ITP53_13965</name>
</gene>
<dbReference type="EMBL" id="JADOGI010000034">
    <property type="protein sequence ID" value="MBF8186829.1"/>
    <property type="molecule type" value="Genomic_DNA"/>
</dbReference>
<evidence type="ECO:0000313" key="2">
    <source>
        <dbReference type="EMBL" id="MBF8186829.1"/>
    </source>
</evidence>
<proteinExistence type="predicted"/>
<feature type="signal peptide" evidence="1">
    <location>
        <begin position="1"/>
        <end position="32"/>
    </location>
</feature>